<gene>
    <name evidence="8" type="ORF">IAC87_06660</name>
</gene>
<dbReference type="PRINTS" id="PR00797">
    <property type="entry name" value="STREPTOPAIN"/>
</dbReference>
<dbReference type="SUPFAM" id="SSF54001">
    <property type="entry name" value="Cysteine proteinases"/>
    <property type="match status" value="1"/>
</dbReference>
<evidence type="ECO:0000256" key="6">
    <source>
        <dbReference type="SAM" id="SignalP"/>
    </source>
</evidence>
<keyword evidence="3 6" id="KW-0732">Signal</keyword>
<dbReference type="InterPro" id="IPR000200">
    <property type="entry name" value="Peptidase_C10"/>
</dbReference>
<dbReference type="AlphaFoldDB" id="A0A9D9NQN5"/>
<evidence type="ECO:0000313" key="8">
    <source>
        <dbReference type="EMBL" id="MBO8482210.1"/>
    </source>
</evidence>
<dbReference type="GO" id="GO:0008234">
    <property type="term" value="F:cysteine-type peptidase activity"/>
    <property type="evidence" value="ECO:0007669"/>
    <property type="project" value="UniProtKB-KW"/>
</dbReference>
<protein>
    <submittedName>
        <fullName evidence="8">C10 family peptidase</fullName>
    </submittedName>
</protein>
<dbReference type="InterPro" id="IPR025896">
    <property type="entry name" value="Spi_Prtas-inh"/>
</dbReference>
<dbReference type="EMBL" id="JADILY010000140">
    <property type="protein sequence ID" value="MBO8482210.1"/>
    <property type="molecule type" value="Genomic_DNA"/>
</dbReference>
<dbReference type="GO" id="GO:0006508">
    <property type="term" value="P:proteolysis"/>
    <property type="evidence" value="ECO:0007669"/>
    <property type="project" value="UniProtKB-KW"/>
</dbReference>
<evidence type="ECO:0000256" key="4">
    <source>
        <dbReference type="ARBA" id="ARBA00022801"/>
    </source>
</evidence>
<sequence>MKTKNVTLIMLCMLLFACDKQVAYNDISNKKNNGSYVIPVNQAIDYLDAFLDADTKSEYSDRQIANIVTVMADGTMEMTKSGESYPLLYIINYTDNEGYAIISADKRIGNDVFAITESGNINENYSCYDTLNSEKLPLELVRRYAINASSTIPIRDSLVDDNYFTFPRNDDDPPEFTVPDGEWVITVWDRVETVNAVPVMLKTKWNQNAPFNNLCRPYAAGCTAVAMMQIMTYNAYPSPFIIEDVTIPFEELREMKYVLNDSSIYAKAVALIVKSIRDYCGVTHLGTSSLIWPKHAAKYFKNVMGYSNVQRYADPKRCDVNMIIDCLMKGYPVFVAAKANGFHAHSWVVDGLIYKNYYGHKEGEESGDYKGEAYKSEAYFHCNWGWGGKDDGYFKAGIFDIDISYDFDYMTKSESDGDYDSYYRIITYEVQEG</sequence>
<keyword evidence="4" id="KW-0378">Hydrolase</keyword>
<accession>A0A9D9NQN5</accession>
<dbReference type="Gene3D" id="3.90.70.50">
    <property type="entry name" value="Peptidase C10, streptopain"/>
    <property type="match status" value="2"/>
</dbReference>
<feature type="chain" id="PRO_5038373791" evidence="6">
    <location>
        <begin position="24"/>
        <end position="433"/>
    </location>
</feature>
<organism evidence="8 9">
    <name type="scientific">Candidatus Merdivivens faecigallinarum</name>
    <dbReference type="NCBI Taxonomy" id="2840871"/>
    <lineage>
        <taxon>Bacteria</taxon>
        <taxon>Pseudomonadati</taxon>
        <taxon>Bacteroidota</taxon>
        <taxon>Bacteroidia</taxon>
        <taxon>Bacteroidales</taxon>
        <taxon>Muribaculaceae</taxon>
        <taxon>Muribaculaceae incertae sedis</taxon>
        <taxon>Candidatus Merdivivens</taxon>
    </lineage>
</organism>
<evidence type="ECO:0000256" key="1">
    <source>
        <dbReference type="ARBA" id="ARBA00009693"/>
    </source>
</evidence>
<dbReference type="Pfam" id="PF13734">
    <property type="entry name" value="Inhibitor_I69"/>
    <property type="match status" value="1"/>
</dbReference>
<feature type="domain" description="Spi protease inhibitor" evidence="7">
    <location>
        <begin position="41"/>
        <end position="123"/>
    </location>
</feature>
<evidence type="ECO:0000256" key="2">
    <source>
        <dbReference type="ARBA" id="ARBA00022670"/>
    </source>
</evidence>
<keyword evidence="2" id="KW-0645">Protease</keyword>
<feature type="signal peptide" evidence="6">
    <location>
        <begin position="1"/>
        <end position="23"/>
    </location>
</feature>
<dbReference type="PROSITE" id="PS51257">
    <property type="entry name" value="PROKAR_LIPOPROTEIN"/>
    <property type="match status" value="1"/>
</dbReference>
<dbReference type="InterPro" id="IPR044934">
    <property type="entry name" value="Streptopain_sf"/>
</dbReference>
<comment type="similarity">
    <text evidence="1">Belongs to the peptidase C10 family.</text>
</comment>
<dbReference type="Proteomes" id="UP000823772">
    <property type="component" value="Unassembled WGS sequence"/>
</dbReference>
<proteinExistence type="inferred from homology"/>
<evidence type="ECO:0000313" key="9">
    <source>
        <dbReference type="Proteomes" id="UP000823772"/>
    </source>
</evidence>
<reference evidence="8" key="2">
    <citation type="journal article" date="2021" name="PeerJ">
        <title>Extensive microbial diversity within the chicken gut microbiome revealed by metagenomics and culture.</title>
        <authorList>
            <person name="Gilroy R."/>
            <person name="Ravi A."/>
            <person name="Getino M."/>
            <person name="Pursley I."/>
            <person name="Horton D.L."/>
            <person name="Alikhan N.F."/>
            <person name="Baker D."/>
            <person name="Gharbi K."/>
            <person name="Hall N."/>
            <person name="Watson M."/>
            <person name="Adriaenssens E.M."/>
            <person name="Foster-Nyarko E."/>
            <person name="Jarju S."/>
            <person name="Secka A."/>
            <person name="Antonio M."/>
            <person name="Oren A."/>
            <person name="Chaudhuri R.R."/>
            <person name="La Ragione R."/>
            <person name="Hildebrand F."/>
            <person name="Pallen M.J."/>
        </authorList>
    </citation>
    <scope>NUCLEOTIDE SEQUENCE</scope>
    <source>
        <strain evidence="8">B3-2255</strain>
    </source>
</reference>
<keyword evidence="5" id="KW-0788">Thiol protease</keyword>
<evidence type="ECO:0000259" key="7">
    <source>
        <dbReference type="Pfam" id="PF13734"/>
    </source>
</evidence>
<comment type="caution">
    <text evidence="8">The sequence shown here is derived from an EMBL/GenBank/DDBJ whole genome shotgun (WGS) entry which is preliminary data.</text>
</comment>
<reference evidence="8" key="1">
    <citation type="submission" date="2020-10" db="EMBL/GenBank/DDBJ databases">
        <authorList>
            <person name="Gilroy R."/>
        </authorList>
    </citation>
    <scope>NUCLEOTIDE SEQUENCE</scope>
    <source>
        <strain evidence="8">B3-2255</strain>
    </source>
</reference>
<dbReference type="InterPro" id="IPR038765">
    <property type="entry name" value="Papain-like_cys_pep_sf"/>
</dbReference>
<dbReference type="Pfam" id="PF01640">
    <property type="entry name" value="Peptidase_C10"/>
    <property type="match status" value="1"/>
</dbReference>
<evidence type="ECO:0000256" key="5">
    <source>
        <dbReference type="ARBA" id="ARBA00022807"/>
    </source>
</evidence>
<evidence type="ECO:0000256" key="3">
    <source>
        <dbReference type="ARBA" id="ARBA00022729"/>
    </source>
</evidence>
<name>A0A9D9NQN5_9BACT</name>